<dbReference type="GO" id="GO:0005524">
    <property type="term" value="F:ATP binding"/>
    <property type="evidence" value="ECO:0007669"/>
    <property type="project" value="UniProtKB-KW"/>
</dbReference>
<dbReference type="Pfam" id="PF00899">
    <property type="entry name" value="ThiF"/>
    <property type="match status" value="1"/>
</dbReference>
<dbReference type="CDD" id="cd00757">
    <property type="entry name" value="ThiF_MoeB_HesA_family"/>
    <property type="match status" value="1"/>
</dbReference>
<dbReference type="GO" id="GO:0004792">
    <property type="term" value="F:thiosulfate-cyanide sulfurtransferase activity"/>
    <property type="evidence" value="ECO:0007669"/>
    <property type="project" value="TreeGrafter"/>
</dbReference>
<keyword evidence="15" id="KW-0548">Nucleotidyltransferase</keyword>
<organism evidence="15 16">
    <name type="scientific">Marinobacterium nitratireducens</name>
    <dbReference type="NCBI Taxonomy" id="518897"/>
    <lineage>
        <taxon>Bacteria</taxon>
        <taxon>Pseudomonadati</taxon>
        <taxon>Pseudomonadota</taxon>
        <taxon>Gammaproteobacteria</taxon>
        <taxon>Oceanospirillales</taxon>
        <taxon>Oceanospirillaceae</taxon>
        <taxon>Marinobacterium</taxon>
    </lineage>
</organism>
<evidence type="ECO:0000256" key="5">
    <source>
        <dbReference type="ARBA" id="ARBA00022840"/>
    </source>
</evidence>
<evidence type="ECO:0000256" key="2">
    <source>
        <dbReference type="ARBA" id="ARBA00009919"/>
    </source>
</evidence>
<dbReference type="PANTHER" id="PTHR10953">
    <property type="entry name" value="UBIQUITIN-ACTIVATING ENZYME E1"/>
    <property type="match status" value="1"/>
</dbReference>
<comment type="function">
    <text evidence="7">Catalyzes the adenylation by ATP of the carboxyl group of the C-terminal glycine of sulfur carrier protein MoaD.</text>
</comment>
<reference evidence="15 16" key="1">
    <citation type="journal article" date="2014" name="Int. J. Syst. Evol. Microbiol.">
        <title>Complete genome sequence of Corynebacterium casei LMG S-19264T (=DSM 44701T), isolated from a smear-ripened cheese.</title>
        <authorList>
            <consortium name="US DOE Joint Genome Institute (JGI-PGF)"/>
            <person name="Walter F."/>
            <person name="Albersmeier A."/>
            <person name="Kalinowski J."/>
            <person name="Ruckert C."/>
        </authorList>
    </citation>
    <scope>NUCLEOTIDE SEQUENCE [LARGE SCALE GENOMIC DNA]</scope>
    <source>
        <strain evidence="15 16">CGMCC 1.7286</strain>
    </source>
</reference>
<dbReference type="InterPro" id="IPR045886">
    <property type="entry name" value="ThiF/MoeB/HesA"/>
</dbReference>
<evidence type="ECO:0000259" key="14">
    <source>
        <dbReference type="Pfam" id="PF00899"/>
    </source>
</evidence>
<evidence type="ECO:0000313" key="15">
    <source>
        <dbReference type="EMBL" id="GGO86620.1"/>
    </source>
</evidence>
<evidence type="ECO:0000256" key="13">
    <source>
        <dbReference type="ARBA" id="ARBA00078531"/>
    </source>
</evidence>
<gene>
    <name evidence="15" type="primary">moeB</name>
    <name evidence="15" type="ORF">GCM10011348_37860</name>
</gene>
<evidence type="ECO:0000256" key="9">
    <source>
        <dbReference type="ARBA" id="ARBA00066884"/>
    </source>
</evidence>
<dbReference type="InterPro" id="IPR000594">
    <property type="entry name" value="ThiF_NAD_FAD-bd"/>
</dbReference>
<comment type="caution">
    <text evidence="15">The sequence shown here is derived from an EMBL/GenBank/DDBJ whole genome shotgun (WGS) entry which is preliminary data.</text>
</comment>
<protein>
    <recommendedName>
        <fullName evidence="10">Molybdopterin-synthase adenylyltransferase</fullName>
        <ecNumber evidence="9">2.7.7.80</ecNumber>
    </recommendedName>
    <alternativeName>
        <fullName evidence="13">MoaD protein adenylase</fullName>
    </alternativeName>
    <alternativeName>
        <fullName evidence="11">Molybdopterin-converting factor subunit 1 adenylase</fullName>
    </alternativeName>
    <alternativeName>
        <fullName evidence="12">Sulfur carrier protein MoaD adenylyltransferase</fullName>
    </alternativeName>
</protein>
<dbReference type="InterPro" id="IPR035985">
    <property type="entry name" value="Ubiquitin-activating_enz"/>
</dbReference>
<keyword evidence="16" id="KW-1185">Reference proteome</keyword>
<feature type="domain" description="THIF-type NAD/FAD binding fold" evidence="14">
    <location>
        <begin position="10"/>
        <end position="245"/>
    </location>
</feature>
<dbReference type="Gene3D" id="3.40.50.720">
    <property type="entry name" value="NAD(P)-binding Rossmann-like Domain"/>
    <property type="match status" value="1"/>
</dbReference>
<evidence type="ECO:0000256" key="4">
    <source>
        <dbReference type="ARBA" id="ARBA00022741"/>
    </source>
</evidence>
<accession>A0A917ZLW8</accession>
<dbReference type="GO" id="GO:0005829">
    <property type="term" value="C:cytosol"/>
    <property type="evidence" value="ECO:0007669"/>
    <property type="project" value="TreeGrafter"/>
</dbReference>
<evidence type="ECO:0000256" key="12">
    <source>
        <dbReference type="ARBA" id="ARBA00075328"/>
    </source>
</evidence>
<keyword evidence="3" id="KW-0808">Transferase</keyword>
<dbReference type="AlphaFoldDB" id="A0A917ZLW8"/>
<evidence type="ECO:0000313" key="16">
    <source>
        <dbReference type="Proteomes" id="UP000599578"/>
    </source>
</evidence>
<dbReference type="PANTHER" id="PTHR10953:SF194">
    <property type="entry name" value="MOLYBDOPTERIN-SYNTHASE ADENYLYLTRANSFERASE"/>
    <property type="match status" value="1"/>
</dbReference>
<dbReference type="GO" id="GO:0061605">
    <property type="term" value="F:molybdopterin-synthase adenylyltransferase activity"/>
    <property type="evidence" value="ECO:0007669"/>
    <property type="project" value="UniProtKB-EC"/>
</dbReference>
<evidence type="ECO:0000256" key="3">
    <source>
        <dbReference type="ARBA" id="ARBA00022679"/>
    </source>
</evidence>
<dbReference type="SUPFAM" id="SSF69572">
    <property type="entry name" value="Activating enzymes of the ubiquitin-like proteins"/>
    <property type="match status" value="1"/>
</dbReference>
<dbReference type="FunFam" id="3.40.50.720:FF:000033">
    <property type="entry name" value="Adenylyltransferase and sulfurtransferase MOCS3"/>
    <property type="match status" value="1"/>
</dbReference>
<dbReference type="NCBIfam" id="NF004281">
    <property type="entry name" value="PRK05690.1"/>
    <property type="match status" value="1"/>
</dbReference>
<evidence type="ECO:0000256" key="7">
    <source>
        <dbReference type="ARBA" id="ARBA00055169"/>
    </source>
</evidence>
<comment type="pathway">
    <text evidence="1">Cofactor biosynthesis; molybdopterin biosynthesis.</text>
</comment>
<dbReference type="GO" id="GO:0008641">
    <property type="term" value="F:ubiquitin-like modifier activating enzyme activity"/>
    <property type="evidence" value="ECO:0007669"/>
    <property type="project" value="InterPro"/>
</dbReference>
<comment type="similarity">
    <text evidence="2">Belongs to the HesA/MoeB/ThiF family.</text>
</comment>
<evidence type="ECO:0000256" key="6">
    <source>
        <dbReference type="ARBA" id="ARBA00052218"/>
    </source>
</evidence>
<dbReference type="EC" id="2.7.7.80" evidence="9"/>
<keyword evidence="5" id="KW-0067">ATP-binding</keyword>
<evidence type="ECO:0000256" key="8">
    <source>
        <dbReference type="ARBA" id="ARBA00063809"/>
    </source>
</evidence>
<dbReference type="Proteomes" id="UP000599578">
    <property type="component" value="Unassembled WGS sequence"/>
</dbReference>
<evidence type="ECO:0000256" key="10">
    <source>
        <dbReference type="ARBA" id="ARBA00073635"/>
    </source>
</evidence>
<evidence type="ECO:0000256" key="11">
    <source>
        <dbReference type="ARBA" id="ARBA00075110"/>
    </source>
</evidence>
<keyword evidence="4" id="KW-0547">Nucleotide-binding</keyword>
<sequence length="250" mass="27317">MLSDEQLLRYSRQIMLPEVEIEGQEAWLNARVLIVGLGGLGSPVAMYLAAAGVGSLVLVDDDDVDLSNLQRQIVHHSGRIGRPKVESARETLAALNPDIAIQTLCERLSPQRLEELVETVDLVVDCCDNFATRFAINRACFRHGRPLVSGAAIRLEGQVAVYDPRQPDSPCYQCLYREGEEEGLTCSESGVLSPLVGIIGSVQAMEALKVLANIGRPLVGRLQLLDAHSMDWRTLKLKKDPQCSVCSQVG</sequence>
<name>A0A917ZLW8_9GAMM</name>
<comment type="subunit">
    <text evidence="8">Homodimer. Forms a stable heterotetrameric complex of 2 MoeB and 2 MoaD during adenylation of MoaD.</text>
</comment>
<evidence type="ECO:0000256" key="1">
    <source>
        <dbReference type="ARBA" id="ARBA00005046"/>
    </source>
</evidence>
<dbReference type="GO" id="GO:0008146">
    <property type="term" value="F:sulfotransferase activity"/>
    <property type="evidence" value="ECO:0007669"/>
    <property type="project" value="TreeGrafter"/>
</dbReference>
<dbReference type="RefSeq" id="WP_188862190.1">
    <property type="nucleotide sequence ID" value="NZ_BMLT01000011.1"/>
</dbReference>
<dbReference type="EMBL" id="BMLT01000011">
    <property type="protein sequence ID" value="GGO86620.1"/>
    <property type="molecule type" value="Genomic_DNA"/>
</dbReference>
<comment type="catalytic activity">
    <reaction evidence="6">
        <text>[molybdopterin-synthase sulfur-carrier protein]-C-terminal Gly-Gly + ATP + H(+) = [molybdopterin-synthase sulfur-carrier protein]-C-terminal Gly-Gly-AMP + diphosphate</text>
        <dbReference type="Rhea" id="RHEA:43616"/>
        <dbReference type="Rhea" id="RHEA-COMP:12159"/>
        <dbReference type="Rhea" id="RHEA-COMP:12202"/>
        <dbReference type="ChEBI" id="CHEBI:15378"/>
        <dbReference type="ChEBI" id="CHEBI:30616"/>
        <dbReference type="ChEBI" id="CHEBI:33019"/>
        <dbReference type="ChEBI" id="CHEBI:90618"/>
        <dbReference type="ChEBI" id="CHEBI:90778"/>
        <dbReference type="EC" id="2.7.7.80"/>
    </reaction>
</comment>
<proteinExistence type="inferred from homology"/>